<evidence type="ECO:0000313" key="7">
    <source>
        <dbReference type="EMBL" id="XBX76068.1"/>
    </source>
</evidence>
<dbReference type="GO" id="GO:0140359">
    <property type="term" value="F:ABC-type transporter activity"/>
    <property type="evidence" value="ECO:0007669"/>
    <property type="project" value="InterPro"/>
</dbReference>
<gene>
    <name evidence="7" type="ORF">PRVXT_001243</name>
</gene>
<accession>A0AAU7VQ33</accession>
<evidence type="ECO:0000256" key="4">
    <source>
        <dbReference type="ARBA" id="ARBA00023136"/>
    </source>
</evidence>
<reference evidence="7" key="2">
    <citation type="submission" date="2024-06" db="EMBL/GenBank/DDBJ databases">
        <authorList>
            <person name="Petrova K.O."/>
            <person name="Toshchakov S.V."/>
            <person name="Boltjanskaja Y.V."/>
            <person name="Kevbrin V."/>
        </authorList>
    </citation>
    <scope>NUCLEOTIDE SEQUENCE</scope>
    <source>
        <strain evidence="7">Z-910T</strain>
    </source>
</reference>
<evidence type="ECO:0000259" key="6">
    <source>
        <dbReference type="Pfam" id="PF12698"/>
    </source>
</evidence>
<organism evidence="7">
    <name type="scientific">Proteinivorax tanatarense</name>
    <dbReference type="NCBI Taxonomy" id="1260629"/>
    <lineage>
        <taxon>Bacteria</taxon>
        <taxon>Bacillati</taxon>
        <taxon>Bacillota</taxon>
        <taxon>Clostridia</taxon>
        <taxon>Eubacteriales</taxon>
        <taxon>Proteinivoracaceae</taxon>
        <taxon>Proteinivorax</taxon>
    </lineage>
</organism>
<feature type="transmembrane region" description="Helical" evidence="5">
    <location>
        <begin position="201"/>
        <end position="223"/>
    </location>
</feature>
<dbReference type="PANTHER" id="PTHR43077:SF10">
    <property type="entry name" value="TRANSPORT PERMEASE PROTEIN"/>
    <property type="match status" value="1"/>
</dbReference>
<dbReference type="EMBL" id="CP158367">
    <property type="protein sequence ID" value="XBX76068.1"/>
    <property type="molecule type" value="Genomic_DNA"/>
</dbReference>
<evidence type="ECO:0000256" key="1">
    <source>
        <dbReference type="ARBA" id="ARBA00004141"/>
    </source>
</evidence>
<proteinExistence type="predicted"/>
<dbReference type="GO" id="GO:0016020">
    <property type="term" value="C:membrane"/>
    <property type="evidence" value="ECO:0007669"/>
    <property type="project" value="UniProtKB-SubCell"/>
</dbReference>
<dbReference type="PANTHER" id="PTHR43077">
    <property type="entry name" value="TRANSPORT PERMEASE YVFS-RELATED"/>
    <property type="match status" value="1"/>
</dbReference>
<evidence type="ECO:0000256" key="5">
    <source>
        <dbReference type="SAM" id="Phobius"/>
    </source>
</evidence>
<feature type="transmembrane region" description="Helical" evidence="5">
    <location>
        <begin position="116"/>
        <end position="138"/>
    </location>
</feature>
<feature type="transmembrane region" description="Helical" evidence="5">
    <location>
        <begin position="150"/>
        <end position="168"/>
    </location>
</feature>
<dbReference type="Pfam" id="PF12698">
    <property type="entry name" value="ABC2_membrane_3"/>
    <property type="match status" value="1"/>
</dbReference>
<keyword evidence="3 5" id="KW-1133">Transmembrane helix</keyword>
<protein>
    <submittedName>
        <fullName evidence="7">ABC transporter permease</fullName>
    </submittedName>
</protein>
<name>A0AAU7VQ33_9FIRM</name>
<reference evidence="7" key="1">
    <citation type="journal article" date="2013" name="Extremophiles">
        <title>Proteinivorax tanatarense gen. nov., sp. nov., an anaerobic, haloalkaliphilic, proteolytic bacterium isolated from a decaying algal bloom, and proposal of Proteinivoraceae fam. nov.</title>
        <authorList>
            <person name="Kevbrin V."/>
            <person name="Boltyanskaya Y."/>
            <person name="Zhilina T."/>
            <person name="Kolganova T."/>
            <person name="Lavrentjeva E."/>
            <person name="Kuznetsov B."/>
        </authorList>
    </citation>
    <scope>NUCLEOTIDE SEQUENCE</scope>
    <source>
        <strain evidence="7">Z-910T</strain>
    </source>
</reference>
<evidence type="ECO:0000256" key="3">
    <source>
        <dbReference type="ARBA" id="ARBA00022989"/>
    </source>
</evidence>
<keyword evidence="4 5" id="KW-0472">Membrane</keyword>
<keyword evidence="2 5" id="KW-0812">Transmembrane</keyword>
<sequence>MNVIDDGQLQHYQHFEGDIDSVYLGDDFKPPSAMDYYGITMLIMTLMWGSLYANENMQEIKNETMGSRLRTSPIKDIEIISGKLLATLLTLMVQGTIIIIFTKFSFGVNWGDNLHMIFVTMLFFSIMTISLGILNFFMAAKDGGASPVTFLNLFVIVSTSLSGGFIPIQNPGGILSFMRVLSPNYYGQNLLFESIYSPNPYYLRSFVGLLIITAVFITLALIAKKRRELK</sequence>
<dbReference type="InterPro" id="IPR013525">
    <property type="entry name" value="ABC2_TM"/>
</dbReference>
<feature type="transmembrane region" description="Helical" evidence="5">
    <location>
        <begin position="84"/>
        <end position="104"/>
    </location>
</feature>
<evidence type="ECO:0000256" key="2">
    <source>
        <dbReference type="ARBA" id="ARBA00022692"/>
    </source>
</evidence>
<dbReference type="AlphaFoldDB" id="A0AAU7VQ33"/>
<feature type="transmembrane region" description="Helical" evidence="5">
    <location>
        <begin position="36"/>
        <end position="53"/>
    </location>
</feature>
<comment type="subcellular location">
    <subcellularLocation>
        <location evidence="1">Membrane</location>
        <topology evidence="1">Multi-pass membrane protein</topology>
    </subcellularLocation>
</comment>
<dbReference type="RefSeq" id="WP_350344801.1">
    <property type="nucleotide sequence ID" value="NZ_CP158367.1"/>
</dbReference>
<dbReference type="InterPro" id="IPR051328">
    <property type="entry name" value="T7SS_ABC-Transporter"/>
</dbReference>
<feature type="domain" description="ABC-2 type transporter transmembrane" evidence="6">
    <location>
        <begin position="22"/>
        <end position="222"/>
    </location>
</feature>